<dbReference type="Gene3D" id="3.30.470.30">
    <property type="entry name" value="DNA ligase/mRNA capping enzyme"/>
    <property type="match status" value="2"/>
</dbReference>
<dbReference type="InterPro" id="IPR050126">
    <property type="entry name" value="Ap4A_hydrolase"/>
</dbReference>
<accession>A0ABS4NZL1</accession>
<feature type="domain" description="Calcineurin-like phosphoesterase" evidence="1">
    <location>
        <begin position="220"/>
        <end position="413"/>
    </location>
</feature>
<sequence length="869" mass="100897">MDIQTKVHTIFMLVGATECGKSTFAKEVLIPQLRLEDSTTGLRTNVQYLSSDLIRQELLGYDYDKYDQVMLEASSHTFALLFERLKRVTSWPINAEFVIMDTIGLAEDYRSKVRAIAQENQYNLEVILFDYRKREDYYASERSKKLISGHLNRLRREVLPVLSREGYHSIHKVRAKDFLLEGVEGTEGTGEKRPNPEYRVYIQDWEAYAAAVLPQEQEYIVVGDVHECVQELQGLLRSYGYRIEEGKLSATDKLKNTRIILAGDWIDKGKQTREITQFLYNNQEHFLFVMGNHENFVYKYLRGEIKGTEPELLRTYFDSTQVLQEDEELFRQFSVLVESAKPFYRYIGNRGPSFYVTHAPCRNKYVGKLDTNSLRHQRNFRLDRESAYEQQLDFLKEEAEGNHPFHLFGHIAAKQTFRIKNKLHLDTGAVQGNGLTSVRISFKPFYKSHKSQQPLLQEELPVLFREEHKVSLQELDTESMRRLHYSSQNKVNFISGTMSPADKDEAAGELESLRKGLDYFSGRGVSDVVLQPKYMGSRCTVYLYRDVEHCYAVSRNGYKVKAVDLTLVYEGLLDRFGTYMEERDIRVLLLDGELLPWKALGEGLIERQFQPIGQALENELAFLREHGFEESLGELIQAYEASGFEQDQHHLTKEALSTNYGAHVYQTYKHVRSIRDSYVGLDQRDEAYRVYKRQLELYAGDAELAFKPFAILKEVLESGEERVPEGVTSEQYRFLNDDEILVLDLQEPEAYSRAEEYFAAITVERQMEGIVIKPEQEQPGVVPYLKVRNPGYLSIIYGYDYRFPHKYAKLMKQKNIAPKLRTSLAEHRLGKQMLEIKLEEISADNSSYKQIAANLLFEVTKEKEIDPRL</sequence>
<protein>
    <submittedName>
        <fullName evidence="3">Kinase</fullName>
    </submittedName>
</protein>
<dbReference type="EMBL" id="JAGGLV010000028">
    <property type="protein sequence ID" value="MBP2115498.1"/>
    <property type="molecule type" value="Genomic_DNA"/>
</dbReference>
<dbReference type="Gene3D" id="3.40.50.300">
    <property type="entry name" value="P-loop containing nucleotide triphosphate hydrolases"/>
    <property type="match status" value="1"/>
</dbReference>
<evidence type="ECO:0000259" key="2">
    <source>
        <dbReference type="Pfam" id="PF16542"/>
    </source>
</evidence>
<dbReference type="Pfam" id="PF16542">
    <property type="entry name" value="PNKP_ligase"/>
    <property type="match status" value="1"/>
</dbReference>
<evidence type="ECO:0000313" key="4">
    <source>
        <dbReference type="Proteomes" id="UP000773462"/>
    </source>
</evidence>
<organism evidence="3 4">
    <name type="scientific">Paenibacillus silagei</name>
    <dbReference type="NCBI Taxonomy" id="1670801"/>
    <lineage>
        <taxon>Bacteria</taxon>
        <taxon>Bacillati</taxon>
        <taxon>Bacillota</taxon>
        <taxon>Bacilli</taxon>
        <taxon>Bacillales</taxon>
        <taxon>Paenibacillaceae</taxon>
        <taxon>Paenibacillus</taxon>
    </lineage>
</organism>
<reference evidence="3 4" key="1">
    <citation type="submission" date="2021-03" db="EMBL/GenBank/DDBJ databases">
        <title>Genomic Encyclopedia of Type Strains, Phase IV (KMG-IV): sequencing the most valuable type-strain genomes for metagenomic binning, comparative biology and taxonomic classification.</title>
        <authorList>
            <person name="Goeker M."/>
        </authorList>
    </citation>
    <scope>NUCLEOTIDE SEQUENCE [LARGE SCALE GENOMIC DNA]</scope>
    <source>
        <strain evidence="3 4">DSM 101953</strain>
    </source>
</reference>
<evidence type="ECO:0000259" key="1">
    <source>
        <dbReference type="Pfam" id="PF00149"/>
    </source>
</evidence>
<dbReference type="SUPFAM" id="SSF52540">
    <property type="entry name" value="P-loop containing nucleoside triphosphate hydrolases"/>
    <property type="match status" value="1"/>
</dbReference>
<feature type="domain" description="Polynucleotide kinase-phosphatase ligase" evidence="2">
    <location>
        <begin position="489"/>
        <end position="836"/>
    </location>
</feature>
<proteinExistence type="predicted"/>
<dbReference type="SUPFAM" id="SSF56300">
    <property type="entry name" value="Metallo-dependent phosphatases"/>
    <property type="match status" value="1"/>
</dbReference>
<evidence type="ECO:0000313" key="3">
    <source>
        <dbReference type="EMBL" id="MBP2115498.1"/>
    </source>
</evidence>
<dbReference type="PANTHER" id="PTHR42850:SF4">
    <property type="entry name" value="ZINC-DEPENDENT ENDOPOLYPHOSPHATASE"/>
    <property type="match status" value="1"/>
</dbReference>
<dbReference type="Proteomes" id="UP000773462">
    <property type="component" value="Unassembled WGS sequence"/>
</dbReference>
<name>A0ABS4NZL1_9BACL</name>
<keyword evidence="4" id="KW-1185">Reference proteome</keyword>
<comment type="caution">
    <text evidence="3">The sequence shown here is derived from an EMBL/GenBank/DDBJ whole genome shotgun (WGS) entry which is preliminary data.</text>
</comment>
<keyword evidence="3" id="KW-0418">Kinase</keyword>
<dbReference type="Pfam" id="PF00149">
    <property type="entry name" value="Metallophos"/>
    <property type="match status" value="1"/>
</dbReference>
<dbReference type="Gene3D" id="3.60.21.10">
    <property type="match status" value="1"/>
</dbReference>
<dbReference type="InterPro" id="IPR004843">
    <property type="entry name" value="Calcineurin-like_PHP"/>
</dbReference>
<dbReference type="InterPro" id="IPR027417">
    <property type="entry name" value="P-loop_NTPase"/>
</dbReference>
<dbReference type="GO" id="GO:0016301">
    <property type="term" value="F:kinase activity"/>
    <property type="evidence" value="ECO:0007669"/>
    <property type="project" value="UniProtKB-KW"/>
</dbReference>
<dbReference type="SUPFAM" id="SSF56091">
    <property type="entry name" value="DNA ligase/mRNA capping enzyme, catalytic domain"/>
    <property type="match status" value="1"/>
</dbReference>
<dbReference type="InterPro" id="IPR032380">
    <property type="entry name" value="PNKP_ligase_dom"/>
</dbReference>
<dbReference type="PANTHER" id="PTHR42850">
    <property type="entry name" value="METALLOPHOSPHOESTERASE"/>
    <property type="match status" value="1"/>
</dbReference>
<dbReference type="RefSeq" id="WP_209878584.1">
    <property type="nucleotide sequence ID" value="NZ_JAGGLV010000028.1"/>
</dbReference>
<keyword evidence="3" id="KW-0808">Transferase</keyword>
<dbReference type="InterPro" id="IPR029052">
    <property type="entry name" value="Metallo-depent_PP-like"/>
</dbReference>
<gene>
    <name evidence="3" type="ORF">J2Z70_005685</name>
</gene>